<evidence type="ECO:0000256" key="2">
    <source>
        <dbReference type="ARBA" id="ARBA00003690"/>
    </source>
</evidence>
<dbReference type="InterPro" id="IPR017972">
    <property type="entry name" value="Cyt_P450_CS"/>
</dbReference>
<keyword evidence="8 16" id="KW-0479">Metal-binding</keyword>
<dbReference type="Gene3D" id="1.10.630.10">
    <property type="entry name" value="Cytochrome P450"/>
    <property type="match status" value="1"/>
</dbReference>
<evidence type="ECO:0000256" key="1">
    <source>
        <dbReference type="ARBA" id="ARBA00001971"/>
    </source>
</evidence>
<reference evidence="19" key="1">
    <citation type="submission" date="2025-08" db="UniProtKB">
        <authorList>
            <consortium name="RefSeq"/>
        </authorList>
    </citation>
    <scope>IDENTIFICATION</scope>
</reference>
<feature type="binding site" description="axial binding residue" evidence="16">
    <location>
        <position position="437"/>
    </location>
    <ligand>
        <name>heme</name>
        <dbReference type="ChEBI" id="CHEBI:30413"/>
    </ligand>
    <ligandPart>
        <name>Fe</name>
        <dbReference type="ChEBI" id="CHEBI:18248"/>
    </ligandPart>
</feature>
<dbReference type="EC" id="1.14.14.1" evidence="6"/>
<keyword evidence="18" id="KW-1185">Reference proteome</keyword>
<dbReference type="GO" id="GO:0005789">
    <property type="term" value="C:endoplasmic reticulum membrane"/>
    <property type="evidence" value="ECO:0007669"/>
    <property type="project" value="UniProtKB-SubCell"/>
</dbReference>
<dbReference type="Proteomes" id="UP000322000">
    <property type="component" value="Chromosome 4"/>
</dbReference>
<comment type="subcellular location">
    <subcellularLocation>
        <location evidence="4">Endoplasmic reticulum membrane</location>
        <topology evidence="4">Peripheral membrane protein</topology>
    </subcellularLocation>
    <subcellularLocation>
        <location evidence="3">Microsome membrane</location>
        <topology evidence="3">Peripheral membrane protein</topology>
    </subcellularLocation>
</comment>
<dbReference type="FunFam" id="1.10.630.10:FF:000182">
    <property type="entry name" value="Cytochrome P450 3A4"/>
    <property type="match status" value="1"/>
</dbReference>
<evidence type="ECO:0000313" key="19">
    <source>
        <dbReference type="RefSeq" id="XP_026726533.1"/>
    </source>
</evidence>
<dbReference type="AlphaFoldDB" id="A0A7E5VE03"/>
<dbReference type="OrthoDB" id="1470350at2759"/>
<evidence type="ECO:0000256" key="14">
    <source>
        <dbReference type="ARBA" id="ARBA00023136"/>
    </source>
</evidence>
<dbReference type="GeneID" id="113492978"/>
<dbReference type="PANTHER" id="PTHR24292:SF84">
    <property type="entry name" value="CYTOCHROME P450 28A5-RELATED"/>
    <property type="match status" value="1"/>
</dbReference>
<dbReference type="InterPro" id="IPR050476">
    <property type="entry name" value="Insect_CytP450_Detox"/>
</dbReference>
<evidence type="ECO:0000256" key="6">
    <source>
        <dbReference type="ARBA" id="ARBA00012109"/>
    </source>
</evidence>
<dbReference type="Pfam" id="PF00067">
    <property type="entry name" value="p450"/>
    <property type="match status" value="1"/>
</dbReference>
<keyword evidence="9" id="KW-0256">Endoplasmic reticulum</keyword>
<evidence type="ECO:0000256" key="4">
    <source>
        <dbReference type="ARBA" id="ARBA00004406"/>
    </source>
</evidence>
<dbReference type="PROSITE" id="PS00086">
    <property type="entry name" value="CYTOCHROME_P450"/>
    <property type="match status" value="1"/>
</dbReference>
<dbReference type="PANTHER" id="PTHR24292">
    <property type="entry name" value="CYTOCHROME P450"/>
    <property type="match status" value="1"/>
</dbReference>
<dbReference type="RefSeq" id="XP_026726533.1">
    <property type="nucleotide sequence ID" value="XM_026870732.1"/>
</dbReference>
<protein>
    <recommendedName>
        <fullName evidence="6">unspecific monooxygenase</fullName>
        <ecNumber evidence="6">1.14.14.1</ecNumber>
    </recommendedName>
</protein>
<dbReference type="SUPFAM" id="SSF48264">
    <property type="entry name" value="Cytochrome P450"/>
    <property type="match status" value="1"/>
</dbReference>
<keyword evidence="10" id="KW-0492">Microsome</keyword>
<dbReference type="InParanoid" id="A0A7E5VE03"/>
<dbReference type="GO" id="GO:0020037">
    <property type="term" value="F:heme binding"/>
    <property type="evidence" value="ECO:0007669"/>
    <property type="project" value="InterPro"/>
</dbReference>
<comment type="catalytic activity">
    <reaction evidence="15">
        <text>an organic molecule + reduced [NADPH--hemoprotein reductase] + O2 = an alcohol + oxidized [NADPH--hemoprotein reductase] + H2O + H(+)</text>
        <dbReference type="Rhea" id="RHEA:17149"/>
        <dbReference type="Rhea" id="RHEA-COMP:11964"/>
        <dbReference type="Rhea" id="RHEA-COMP:11965"/>
        <dbReference type="ChEBI" id="CHEBI:15377"/>
        <dbReference type="ChEBI" id="CHEBI:15378"/>
        <dbReference type="ChEBI" id="CHEBI:15379"/>
        <dbReference type="ChEBI" id="CHEBI:30879"/>
        <dbReference type="ChEBI" id="CHEBI:57618"/>
        <dbReference type="ChEBI" id="CHEBI:58210"/>
        <dbReference type="ChEBI" id="CHEBI:142491"/>
        <dbReference type="EC" id="1.14.14.1"/>
    </reaction>
</comment>
<comment type="function">
    <text evidence="2">May be involved in the metabolism of insect hormones and in the breakdown of synthetic insecticides.</text>
</comment>
<keyword evidence="14" id="KW-0472">Membrane</keyword>
<dbReference type="PRINTS" id="PR00385">
    <property type="entry name" value="P450"/>
</dbReference>
<evidence type="ECO:0000256" key="3">
    <source>
        <dbReference type="ARBA" id="ARBA00004174"/>
    </source>
</evidence>
<evidence type="ECO:0000256" key="7">
    <source>
        <dbReference type="ARBA" id="ARBA00022617"/>
    </source>
</evidence>
<evidence type="ECO:0000256" key="11">
    <source>
        <dbReference type="ARBA" id="ARBA00023002"/>
    </source>
</evidence>
<comment type="cofactor">
    <cofactor evidence="1 16">
        <name>heme</name>
        <dbReference type="ChEBI" id="CHEBI:30413"/>
    </cofactor>
</comment>
<gene>
    <name evidence="19" type="primary">LOC113492978</name>
</gene>
<evidence type="ECO:0000256" key="15">
    <source>
        <dbReference type="ARBA" id="ARBA00047827"/>
    </source>
</evidence>
<name>A0A7E5VE03_TRINI</name>
<keyword evidence="7 16" id="KW-0349">Heme</keyword>
<keyword evidence="12 16" id="KW-0408">Iron</keyword>
<proteinExistence type="inferred from homology"/>
<evidence type="ECO:0000256" key="5">
    <source>
        <dbReference type="ARBA" id="ARBA00010617"/>
    </source>
</evidence>
<evidence type="ECO:0000256" key="17">
    <source>
        <dbReference type="RuleBase" id="RU000461"/>
    </source>
</evidence>
<dbReference type="CDD" id="cd11056">
    <property type="entry name" value="CYP6-like"/>
    <property type="match status" value="1"/>
</dbReference>
<dbReference type="InterPro" id="IPR036396">
    <property type="entry name" value="Cyt_P450_sf"/>
</dbReference>
<evidence type="ECO:0000256" key="8">
    <source>
        <dbReference type="ARBA" id="ARBA00022723"/>
    </source>
</evidence>
<dbReference type="InterPro" id="IPR002401">
    <property type="entry name" value="Cyt_P450_E_grp-I"/>
</dbReference>
<keyword evidence="11 17" id="KW-0560">Oxidoreductase</keyword>
<accession>A0A7E5VE03</accession>
<evidence type="ECO:0000256" key="9">
    <source>
        <dbReference type="ARBA" id="ARBA00022824"/>
    </source>
</evidence>
<evidence type="ECO:0000256" key="12">
    <source>
        <dbReference type="ARBA" id="ARBA00023004"/>
    </source>
</evidence>
<evidence type="ECO:0000313" key="18">
    <source>
        <dbReference type="Proteomes" id="UP000322000"/>
    </source>
</evidence>
<evidence type="ECO:0000256" key="13">
    <source>
        <dbReference type="ARBA" id="ARBA00023033"/>
    </source>
</evidence>
<dbReference type="GO" id="GO:0016712">
    <property type="term" value="F:oxidoreductase activity, acting on paired donors, with incorporation or reduction of molecular oxygen, reduced flavin or flavoprotein as one donor, and incorporation of one atom of oxygen"/>
    <property type="evidence" value="ECO:0007669"/>
    <property type="project" value="UniProtKB-EC"/>
</dbReference>
<dbReference type="GO" id="GO:0005506">
    <property type="term" value="F:iron ion binding"/>
    <property type="evidence" value="ECO:0007669"/>
    <property type="project" value="InterPro"/>
</dbReference>
<dbReference type="InterPro" id="IPR001128">
    <property type="entry name" value="Cyt_P450"/>
</dbReference>
<dbReference type="PRINTS" id="PR00463">
    <property type="entry name" value="EP450I"/>
</dbReference>
<sequence>MLFIILLTVLSSVLLYIILKPNNYWKKRNVLQVGDIMYKFMISKLSMPEICRAICDKHEVEAIGTSTGTVQTLLLKNTQDIQAVLTGEFQKFHSRGFLINPNDILANNLLFINDFQKWKIIRQKLTPVFTSARLKNMFYIMDRCARDFVDLVDDNQHLKKKPYTLVYTYTTAAIGASVFGIDTQAKSTMNSPYVAMMWKALTPTLKANLILLTANVFPDLYKLFKLRTLGDYEKQFIGIMKTVMESRKHDTQKRHDFIEICLELKKQGLLKDTTSGYELEPSDEMLAAQAFFFFAAGADTSATVMHFALTELASNPDILARLHKEIDEVFEANKTDEITYDDLDKLQYLDMIISESMRKYPPVGILQRICTRDSVVLPSGVTVEKDVVCIIPVMAIQRNEKNYPDPEVFDPERFAPENVSNIKKYTYLPFGEGNRHCLGGRFSRVQIKVGMARLLRRFTLTPQKLQPIAFEKSAFGLRAADIFYDLKLRDF</sequence>
<dbReference type="KEGG" id="tnl:113492978"/>
<evidence type="ECO:0000256" key="16">
    <source>
        <dbReference type="PIRSR" id="PIRSR602401-1"/>
    </source>
</evidence>
<keyword evidence="13 17" id="KW-0503">Monooxygenase</keyword>
<organism evidence="18 19">
    <name type="scientific">Trichoplusia ni</name>
    <name type="common">Cabbage looper</name>
    <dbReference type="NCBI Taxonomy" id="7111"/>
    <lineage>
        <taxon>Eukaryota</taxon>
        <taxon>Metazoa</taxon>
        <taxon>Ecdysozoa</taxon>
        <taxon>Arthropoda</taxon>
        <taxon>Hexapoda</taxon>
        <taxon>Insecta</taxon>
        <taxon>Pterygota</taxon>
        <taxon>Neoptera</taxon>
        <taxon>Endopterygota</taxon>
        <taxon>Lepidoptera</taxon>
        <taxon>Glossata</taxon>
        <taxon>Ditrysia</taxon>
        <taxon>Noctuoidea</taxon>
        <taxon>Noctuidae</taxon>
        <taxon>Plusiinae</taxon>
        <taxon>Trichoplusia</taxon>
    </lineage>
</organism>
<evidence type="ECO:0000256" key="10">
    <source>
        <dbReference type="ARBA" id="ARBA00022848"/>
    </source>
</evidence>
<comment type="similarity">
    <text evidence="5 17">Belongs to the cytochrome P450 family.</text>
</comment>